<feature type="transmembrane region" description="Helical" evidence="1">
    <location>
        <begin position="28"/>
        <end position="46"/>
    </location>
</feature>
<protein>
    <recommendedName>
        <fullName evidence="4">DUF3953 domain-containing protein</fullName>
    </recommendedName>
</protein>
<evidence type="ECO:0008006" key="4">
    <source>
        <dbReference type="Google" id="ProtNLM"/>
    </source>
</evidence>
<organism evidence="2 3">
    <name type="scientific">Alkalicoccobacillus gibsonii</name>
    <dbReference type="NCBI Taxonomy" id="79881"/>
    <lineage>
        <taxon>Bacteria</taxon>
        <taxon>Bacillati</taxon>
        <taxon>Bacillota</taxon>
        <taxon>Bacilli</taxon>
        <taxon>Bacillales</taxon>
        <taxon>Bacillaceae</taxon>
        <taxon>Alkalicoccobacillus</taxon>
    </lineage>
</organism>
<comment type="caution">
    <text evidence="2">The sequence shown here is derived from an EMBL/GenBank/DDBJ whole genome shotgun (WGS) entry which is preliminary data.</text>
</comment>
<proteinExistence type="predicted"/>
<dbReference type="EMBL" id="JBCITK010000001">
    <property type="protein sequence ID" value="MEN0643216.1"/>
    <property type="molecule type" value="Genomic_DNA"/>
</dbReference>
<dbReference type="Proteomes" id="UP001418796">
    <property type="component" value="Unassembled WGS sequence"/>
</dbReference>
<gene>
    <name evidence="2" type="ORF">MKY91_08675</name>
</gene>
<sequence>MRTNLYYLAATMFLLTGGIMFLSNSSSILQFVYIFIGLSFMSIATVEKKKRKEEDR</sequence>
<keyword evidence="1" id="KW-1133">Transmembrane helix</keyword>
<dbReference type="RefSeq" id="WP_343130170.1">
    <property type="nucleotide sequence ID" value="NZ_JBCITK010000001.1"/>
</dbReference>
<evidence type="ECO:0000313" key="3">
    <source>
        <dbReference type="Proteomes" id="UP001418796"/>
    </source>
</evidence>
<evidence type="ECO:0000256" key="1">
    <source>
        <dbReference type="SAM" id="Phobius"/>
    </source>
</evidence>
<reference evidence="2 3" key="1">
    <citation type="submission" date="2024-03" db="EMBL/GenBank/DDBJ databases">
        <title>Bacilli Hybrid Assemblies.</title>
        <authorList>
            <person name="Kovac J."/>
        </authorList>
    </citation>
    <scope>NUCLEOTIDE SEQUENCE [LARGE SCALE GENOMIC DNA]</scope>
    <source>
        <strain evidence="2 3">FSL R7-0666</strain>
    </source>
</reference>
<feature type="transmembrane region" description="Helical" evidence="1">
    <location>
        <begin position="5"/>
        <end position="22"/>
    </location>
</feature>
<evidence type="ECO:0000313" key="2">
    <source>
        <dbReference type="EMBL" id="MEN0643216.1"/>
    </source>
</evidence>
<keyword evidence="3" id="KW-1185">Reference proteome</keyword>
<accession>A0ABU9VH36</accession>
<name>A0ABU9VH36_9BACI</name>
<keyword evidence="1" id="KW-0472">Membrane</keyword>
<keyword evidence="1" id="KW-0812">Transmembrane</keyword>